<dbReference type="PRINTS" id="PR00258">
    <property type="entry name" value="SPERACTRCPTR"/>
</dbReference>
<organism evidence="10 11">
    <name type="scientific">Amphiprion percula</name>
    <name type="common">Orange clownfish</name>
    <name type="synonym">Lutjanus percula</name>
    <dbReference type="NCBI Taxonomy" id="161767"/>
    <lineage>
        <taxon>Eukaryota</taxon>
        <taxon>Metazoa</taxon>
        <taxon>Chordata</taxon>
        <taxon>Craniata</taxon>
        <taxon>Vertebrata</taxon>
        <taxon>Euteleostomi</taxon>
        <taxon>Actinopterygii</taxon>
        <taxon>Neopterygii</taxon>
        <taxon>Teleostei</taxon>
        <taxon>Neoteleostei</taxon>
        <taxon>Acanthomorphata</taxon>
        <taxon>Ovalentaria</taxon>
        <taxon>Pomacentridae</taxon>
        <taxon>Amphiprion</taxon>
    </lineage>
</organism>
<feature type="signal peptide" evidence="8">
    <location>
        <begin position="1"/>
        <end position="18"/>
    </location>
</feature>
<keyword evidence="5 7" id="KW-1015">Disulfide bond</keyword>
<protein>
    <recommendedName>
        <fullName evidence="9">SRCR domain-containing protein</fullName>
    </recommendedName>
</protein>
<dbReference type="PANTHER" id="PTHR48071">
    <property type="entry name" value="SRCR DOMAIN-CONTAINING PROTEIN"/>
    <property type="match status" value="1"/>
</dbReference>
<feature type="disulfide bond" evidence="7">
    <location>
        <begin position="62"/>
        <end position="123"/>
    </location>
</feature>
<reference evidence="10 11" key="1">
    <citation type="submission" date="2018-03" db="EMBL/GenBank/DDBJ databases">
        <title>Finding Nemo's genes: A chromosome-scale reference assembly of the genome of the orange clownfish Amphiprion percula.</title>
        <authorList>
            <person name="Lehmann R."/>
        </authorList>
    </citation>
    <scope>NUCLEOTIDE SEQUENCE</scope>
</reference>
<reference evidence="10" key="2">
    <citation type="submission" date="2025-08" db="UniProtKB">
        <authorList>
            <consortium name="Ensembl"/>
        </authorList>
    </citation>
    <scope>IDENTIFICATION</scope>
</reference>
<evidence type="ECO:0000313" key="10">
    <source>
        <dbReference type="Ensembl" id="ENSAPEP00000029095.1"/>
    </source>
</evidence>
<evidence type="ECO:0000256" key="5">
    <source>
        <dbReference type="ARBA" id="ARBA00023157"/>
    </source>
</evidence>
<feature type="disulfide bond" evidence="7">
    <location>
        <begin position="49"/>
        <end position="113"/>
    </location>
</feature>
<dbReference type="Proteomes" id="UP000265080">
    <property type="component" value="Chromosome 6"/>
</dbReference>
<name>A0A3P8TSK9_AMPPE</name>
<dbReference type="PROSITE" id="PS50287">
    <property type="entry name" value="SRCR_2"/>
    <property type="match status" value="1"/>
</dbReference>
<dbReference type="Pfam" id="PF00530">
    <property type="entry name" value="SRCR"/>
    <property type="match status" value="1"/>
</dbReference>
<dbReference type="GO" id="GO:0031638">
    <property type="term" value="P:zymogen activation"/>
    <property type="evidence" value="ECO:0007669"/>
    <property type="project" value="TreeGrafter"/>
</dbReference>
<keyword evidence="2" id="KW-0964">Secreted</keyword>
<proteinExistence type="predicted"/>
<dbReference type="GO" id="GO:0005886">
    <property type="term" value="C:plasma membrane"/>
    <property type="evidence" value="ECO:0007669"/>
    <property type="project" value="TreeGrafter"/>
</dbReference>
<evidence type="ECO:0000256" key="3">
    <source>
        <dbReference type="ARBA" id="ARBA00022729"/>
    </source>
</evidence>
<dbReference type="InterPro" id="IPR001190">
    <property type="entry name" value="SRCR"/>
</dbReference>
<feature type="domain" description="SRCR" evidence="9">
    <location>
        <begin position="24"/>
        <end position="124"/>
    </location>
</feature>
<evidence type="ECO:0000256" key="8">
    <source>
        <dbReference type="SAM" id="SignalP"/>
    </source>
</evidence>
<dbReference type="AlphaFoldDB" id="A0A3P8TSK9"/>
<dbReference type="OMA" id="FRINSMI"/>
<sequence length="129" mass="14333">VLFSLISWLWHMIRMTRGEPVVPVRLVNSTSRCSGRVEIFHHGQWGTVCDNIWELAHTEVVCRQLGCGRAMSAPQRAHFGEGSGPIWLDEVQCSGNESSITDCAHRGVGSHNCHHFEDASVVCKGTYQS</sequence>
<evidence type="ECO:0000256" key="1">
    <source>
        <dbReference type="ARBA" id="ARBA00004613"/>
    </source>
</evidence>
<dbReference type="SMART" id="SM00202">
    <property type="entry name" value="SR"/>
    <property type="match status" value="1"/>
</dbReference>
<keyword evidence="3 8" id="KW-0732">Signal</keyword>
<reference evidence="10" key="3">
    <citation type="submission" date="2025-09" db="UniProtKB">
        <authorList>
            <consortium name="Ensembl"/>
        </authorList>
    </citation>
    <scope>IDENTIFICATION</scope>
</reference>
<dbReference type="InterPro" id="IPR036772">
    <property type="entry name" value="SRCR-like_dom_sf"/>
</dbReference>
<dbReference type="Ensembl" id="ENSAPET00000029866.1">
    <property type="protein sequence ID" value="ENSAPEP00000029095.1"/>
    <property type="gene ID" value="ENSAPEG00000020679.1"/>
</dbReference>
<feature type="disulfide bond" evidence="7">
    <location>
        <begin position="93"/>
        <end position="103"/>
    </location>
</feature>
<keyword evidence="11" id="KW-1185">Reference proteome</keyword>
<evidence type="ECO:0000259" key="9">
    <source>
        <dbReference type="PROSITE" id="PS50287"/>
    </source>
</evidence>
<dbReference type="PANTHER" id="PTHR48071:SF15">
    <property type="entry name" value="SRCR DOMAIN-CONTAINING PROTEIN"/>
    <property type="match status" value="1"/>
</dbReference>
<dbReference type="Gene3D" id="3.10.250.10">
    <property type="entry name" value="SRCR-like domain"/>
    <property type="match status" value="1"/>
</dbReference>
<feature type="chain" id="PRO_5018298719" description="SRCR domain-containing protein" evidence="8">
    <location>
        <begin position="19"/>
        <end position="129"/>
    </location>
</feature>
<evidence type="ECO:0000313" key="11">
    <source>
        <dbReference type="Proteomes" id="UP000265080"/>
    </source>
</evidence>
<keyword evidence="4" id="KW-0677">Repeat</keyword>
<dbReference type="GO" id="GO:0005615">
    <property type="term" value="C:extracellular space"/>
    <property type="evidence" value="ECO:0007669"/>
    <property type="project" value="TreeGrafter"/>
</dbReference>
<evidence type="ECO:0000256" key="6">
    <source>
        <dbReference type="ARBA" id="ARBA00023180"/>
    </source>
</evidence>
<dbReference type="STRING" id="161767.ENSAPEP00000029095"/>
<dbReference type="GO" id="GO:0004252">
    <property type="term" value="F:serine-type endopeptidase activity"/>
    <property type="evidence" value="ECO:0007669"/>
    <property type="project" value="TreeGrafter"/>
</dbReference>
<dbReference type="FunFam" id="3.10.250.10:FF:000006">
    <property type="entry name" value="neurotrypsin isoform X2"/>
    <property type="match status" value="1"/>
</dbReference>
<evidence type="ECO:0000256" key="7">
    <source>
        <dbReference type="PROSITE-ProRule" id="PRU00196"/>
    </source>
</evidence>
<evidence type="ECO:0000256" key="2">
    <source>
        <dbReference type="ARBA" id="ARBA00022525"/>
    </source>
</evidence>
<accession>A0A3P8TSK9</accession>
<keyword evidence="6" id="KW-0325">Glycoprotein</keyword>
<dbReference type="SUPFAM" id="SSF56487">
    <property type="entry name" value="SRCR-like"/>
    <property type="match status" value="1"/>
</dbReference>
<dbReference type="GeneTree" id="ENSGT00940000162108"/>
<evidence type="ECO:0000256" key="4">
    <source>
        <dbReference type="ARBA" id="ARBA00022737"/>
    </source>
</evidence>
<comment type="subcellular location">
    <subcellularLocation>
        <location evidence="1">Secreted</location>
    </subcellularLocation>
</comment>